<dbReference type="InterPro" id="IPR001841">
    <property type="entry name" value="Znf_RING"/>
</dbReference>
<comment type="caution">
    <text evidence="9">The sequence shown here is derived from an EMBL/GenBank/DDBJ whole genome shotgun (WGS) entry which is preliminary data.</text>
</comment>
<evidence type="ECO:0000256" key="3">
    <source>
        <dbReference type="ARBA" id="ARBA00022723"/>
    </source>
</evidence>
<feature type="region of interest" description="Disordered" evidence="7">
    <location>
        <begin position="37"/>
        <end position="61"/>
    </location>
</feature>
<proteinExistence type="predicted"/>
<keyword evidence="5" id="KW-0862">Zinc</keyword>
<dbReference type="CDD" id="cd16454">
    <property type="entry name" value="RING-H2_PA-TM-RING"/>
    <property type="match status" value="1"/>
</dbReference>
<feature type="compositionally biased region" description="Basic and acidic residues" evidence="7">
    <location>
        <begin position="216"/>
        <end position="225"/>
    </location>
</feature>
<name>A0ABR2BMB1_9ROSI</name>
<evidence type="ECO:0000313" key="9">
    <source>
        <dbReference type="EMBL" id="KAK8508133.1"/>
    </source>
</evidence>
<dbReference type="Proteomes" id="UP001472677">
    <property type="component" value="Unassembled WGS sequence"/>
</dbReference>
<dbReference type="SMART" id="SM00184">
    <property type="entry name" value="RING"/>
    <property type="match status" value="1"/>
</dbReference>
<evidence type="ECO:0000256" key="5">
    <source>
        <dbReference type="ARBA" id="ARBA00022833"/>
    </source>
</evidence>
<dbReference type="InterPro" id="IPR013083">
    <property type="entry name" value="Znf_RING/FYVE/PHD"/>
</dbReference>
<evidence type="ECO:0000259" key="8">
    <source>
        <dbReference type="PROSITE" id="PS50089"/>
    </source>
</evidence>
<evidence type="ECO:0000256" key="7">
    <source>
        <dbReference type="SAM" id="MobiDB-lite"/>
    </source>
</evidence>
<evidence type="ECO:0000256" key="4">
    <source>
        <dbReference type="ARBA" id="ARBA00022771"/>
    </source>
</evidence>
<accession>A0ABR2BMB1</accession>
<protein>
    <recommendedName>
        <fullName evidence="2">RING-type E3 ubiquitin transferase</fullName>
        <ecNumber evidence="2">2.3.2.27</ecNumber>
    </recommendedName>
</protein>
<dbReference type="EMBL" id="JBBPBM010000104">
    <property type="protein sequence ID" value="KAK8508133.1"/>
    <property type="molecule type" value="Genomic_DNA"/>
</dbReference>
<reference evidence="9 10" key="1">
    <citation type="journal article" date="2024" name="G3 (Bethesda)">
        <title>Genome assembly of Hibiscus sabdariffa L. provides insights into metabolisms of medicinal natural products.</title>
        <authorList>
            <person name="Kim T."/>
        </authorList>
    </citation>
    <scope>NUCLEOTIDE SEQUENCE [LARGE SCALE GENOMIC DNA]</scope>
    <source>
        <strain evidence="9">TK-2024</strain>
        <tissue evidence="9">Old leaves</tissue>
    </source>
</reference>
<keyword evidence="10" id="KW-1185">Reference proteome</keyword>
<gene>
    <name evidence="9" type="ORF">V6N12_025234</name>
</gene>
<evidence type="ECO:0000256" key="1">
    <source>
        <dbReference type="ARBA" id="ARBA00000900"/>
    </source>
</evidence>
<dbReference type="Gene3D" id="3.30.40.10">
    <property type="entry name" value="Zinc/RING finger domain, C3HC4 (zinc finger)"/>
    <property type="match status" value="1"/>
</dbReference>
<dbReference type="PANTHER" id="PTHR15710:SF132">
    <property type="entry name" value="E3 UBIQUITIN-PROTEIN LIGASE MPSR1"/>
    <property type="match status" value="1"/>
</dbReference>
<dbReference type="EC" id="2.3.2.27" evidence="2"/>
<dbReference type="PROSITE" id="PS50089">
    <property type="entry name" value="ZF_RING_2"/>
    <property type="match status" value="1"/>
</dbReference>
<dbReference type="PANTHER" id="PTHR15710">
    <property type="entry name" value="E3 UBIQUITIN-PROTEIN LIGASE PRAJA"/>
    <property type="match status" value="1"/>
</dbReference>
<keyword evidence="3" id="KW-0479">Metal-binding</keyword>
<comment type="catalytic activity">
    <reaction evidence="1">
        <text>S-ubiquitinyl-[E2 ubiquitin-conjugating enzyme]-L-cysteine + [acceptor protein]-L-lysine = [E2 ubiquitin-conjugating enzyme]-L-cysteine + N(6)-ubiquitinyl-[acceptor protein]-L-lysine.</text>
        <dbReference type="EC" id="2.3.2.27"/>
    </reaction>
</comment>
<keyword evidence="4 6" id="KW-0863">Zinc-finger</keyword>
<organism evidence="9 10">
    <name type="scientific">Hibiscus sabdariffa</name>
    <name type="common">roselle</name>
    <dbReference type="NCBI Taxonomy" id="183260"/>
    <lineage>
        <taxon>Eukaryota</taxon>
        <taxon>Viridiplantae</taxon>
        <taxon>Streptophyta</taxon>
        <taxon>Embryophyta</taxon>
        <taxon>Tracheophyta</taxon>
        <taxon>Spermatophyta</taxon>
        <taxon>Magnoliopsida</taxon>
        <taxon>eudicotyledons</taxon>
        <taxon>Gunneridae</taxon>
        <taxon>Pentapetalae</taxon>
        <taxon>rosids</taxon>
        <taxon>malvids</taxon>
        <taxon>Malvales</taxon>
        <taxon>Malvaceae</taxon>
        <taxon>Malvoideae</taxon>
        <taxon>Hibiscus</taxon>
    </lineage>
</organism>
<dbReference type="Pfam" id="PF13639">
    <property type="entry name" value="zf-RING_2"/>
    <property type="match status" value="1"/>
</dbReference>
<feature type="domain" description="RING-type" evidence="8">
    <location>
        <begin position="122"/>
        <end position="163"/>
    </location>
</feature>
<sequence>MASETEAPEFSSLFERLLRQRDLYFFLPFILGVSDNGNDSVSREDSEDPDQETSHETSSQRERIVLINPFTQSMVVIEGDSNLEALLRSQAEANKDGQPPASKASIEAMPSVEIGESENGECVVCLEEWKPGEVVKEMPCKHKFHDGCIEKWLVIHGTCPVCRYKMPVDEEEMGKKRDEQRREIWVSFSFNNSRRSEDSNQVPSADASNVSSVSPRPDDNHGMQG</sequence>
<evidence type="ECO:0000313" key="10">
    <source>
        <dbReference type="Proteomes" id="UP001472677"/>
    </source>
</evidence>
<dbReference type="SUPFAM" id="SSF57850">
    <property type="entry name" value="RING/U-box"/>
    <property type="match status" value="1"/>
</dbReference>
<evidence type="ECO:0000256" key="6">
    <source>
        <dbReference type="PROSITE-ProRule" id="PRU00175"/>
    </source>
</evidence>
<feature type="region of interest" description="Disordered" evidence="7">
    <location>
        <begin position="188"/>
        <end position="225"/>
    </location>
</feature>
<feature type="compositionally biased region" description="Polar residues" evidence="7">
    <location>
        <begin position="188"/>
        <end position="214"/>
    </location>
</feature>
<evidence type="ECO:0000256" key="2">
    <source>
        <dbReference type="ARBA" id="ARBA00012483"/>
    </source>
</evidence>
<feature type="compositionally biased region" description="Basic and acidic residues" evidence="7">
    <location>
        <begin position="52"/>
        <end position="61"/>
    </location>
</feature>